<evidence type="ECO:0000313" key="2">
    <source>
        <dbReference type="Proteomes" id="UP000423396"/>
    </source>
</evidence>
<dbReference type="GeneID" id="42798951"/>
<dbReference type="KEGG" id="sazo:D1868_07730"/>
<protein>
    <submittedName>
        <fullName evidence="1">Uncharacterized protein</fullName>
    </submittedName>
</protein>
<dbReference type="RefSeq" id="WP_156007096.1">
    <property type="nucleotide sequence ID" value="NZ_CP045483.1"/>
</dbReference>
<dbReference type="OrthoDB" id="43856at2157"/>
<gene>
    <name evidence="1" type="ORF">D1868_07730</name>
</gene>
<dbReference type="AlphaFoldDB" id="A0A650CQ14"/>
<sequence length="193" mass="22716">MKFTKRFKEEDEVHGTYELFSELFVSRLGNILGIPVLEVSLTHEGLVMEYLPRKVINPTDIRNLAQLKKALPFEEWVLNIDLKQDHLMADEEGNGYIVDHGHSLLSWKPLYYVYEIMNKPVTRFNLWSDEYHFKEGVEIIRSLDKKSRDVLLKESVNEVLSYRKLDSSLVNDFLEVSSKILDYREKLLCSFKN</sequence>
<evidence type="ECO:0000313" key="1">
    <source>
        <dbReference type="EMBL" id="QGR19878.1"/>
    </source>
</evidence>
<proteinExistence type="predicted"/>
<keyword evidence="2" id="KW-1185">Reference proteome</keyword>
<dbReference type="Proteomes" id="UP000423396">
    <property type="component" value="Chromosome"/>
</dbReference>
<dbReference type="EMBL" id="CP045483">
    <property type="protein sequence ID" value="QGR19878.1"/>
    <property type="molecule type" value="Genomic_DNA"/>
</dbReference>
<reference evidence="1 2" key="1">
    <citation type="submission" date="2019-10" db="EMBL/GenBank/DDBJ databases">
        <title>Genome Sequences from Six Type Strain Members of the Archaeal Family Sulfolobaceae: Acidianus ambivalens, Acidianus infernus, Metallosphaera prunae, Stygiolobus azoricus, Sulfolobus metallicus, and Sulfurisphaera ohwakuensis.</title>
        <authorList>
            <person name="Counts J.A."/>
            <person name="Kelly R.M."/>
        </authorList>
    </citation>
    <scope>NUCLEOTIDE SEQUENCE [LARGE SCALE GENOMIC DNA]</scope>
    <source>
        <strain evidence="1 2">FC6</strain>
    </source>
</reference>
<accession>A0A650CQ14</accession>
<organism evidence="1 2">
    <name type="scientific">Stygiolobus azoricus</name>
    <dbReference type="NCBI Taxonomy" id="41675"/>
    <lineage>
        <taxon>Archaea</taxon>
        <taxon>Thermoproteota</taxon>
        <taxon>Thermoprotei</taxon>
        <taxon>Sulfolobales</taxon>
        <taxon>Sulfolobaceae</taxon>
        <taxon>Stygiolobus</taxon>
    </lineage>
</organism>
<name>A0A650CQ14_9CREN</name>